<sequence length="108" mass="12290">DFLCSYFRTHFLSSVALRDPPLVLRVQMGQMLCSTKSQGKQLILNELLETLQLSLLGLWGINPIPRMLYMLPDLLPLRSCADVFSLSFCTSSPAVLERRSSEFFCFLL</sequence>
<protein>
    <submittedName>
        <fullName evidence="1">Uncharacterized protein</fullName>
    </submittedName>
</protein>
<keyword evidence="2" id="KW-1185">Reference proteome</keyword>
<proteinExistence type="predicted"/>
<comment type="caution">
    <text evidence="1">The sequence shown here is derived from an EMBL/GenBank/DDBJ whole genome shotgun (WGS) entry which is preliminary data.</text>
</comment>
<evidence type="ECO:0000313" key="2">
    <source>
        <dbReference type="Proteomes" id="UP001434883"/>
    </source>
</evidence>
<feature type="non-terminal residue" evidence="1">
    <location>
        <position position="1"/>
    </location>
</feature>
<dbReference type="Proteomes" id="UP001434883">
    <property type="component" value="Unassembled WGS sequence"/>
</dbReference>
<dbReference type="EMBL" id="JAHRIN010017863">
    <property type="protein sequence ID" value="MEQ2197586.1"/>
    <property type="molecule type" value="Genomic_DNA"/>
</dbReference>
<reference evidence="1 2" key="1">
    <citation type="submission" date="2021-06" db="EMBL/GenBank/DDBJ databases">
        <authorList>
            <person name="Palmer J.M."/>
        </authorList>
    </citation>
    <scope>NUCLEOTIDE SEQUENCE [LARGE SCALE GENOMIC DNA]</scope>
    <source>
        <strain evidence="1 2">XC_2019</strain>
        <tissue evidence="1">Muscle</tissue>
    </source>
</reference>
<accession>A0ABV0QQ91</accession>
<name>A0ABV0QQ91_9TELE</name>
<gene>
    <name evidence="1" type="ORF">XENOCAPTIV_000640</name>
</gene>
<organism evidence="1 2">
    <name type="scientific">Xenoophorus captivus</name>
    <dbReference type="NCBI Taxonomy" id="1517983"/>
    <lineage>
        <taxon>Eukaryota</taxon>
        <taxon>Metazoa</taxon>
        <taxon>Chordata</taxon>
        <taxon>Craniata</taxon>
        <taxon>Vertebrata</taxon>
        <taxon>Euteleostomi</taxon>
        <taxon>Actinopterygii</taxon>
        <taxon>Neopterygii</taxon>
        <taxon>Teleostei</taxon>
        <taxon>Neoteleostei</taxon>
        <taxon>Acanthomorphata</taxon>
        <taxon>Ovalentaria</taxon>
        <taxon>Atherinomorphae</taxon>
        <taxon>Cyprinodontiformes</taxon>
        <taxon>Goodeidae</taxon>
        <taxon>Xenoophorus</taxon>
    </lineage>
</organism>
<evidence type="ECO:0000313" key="1">
    <source>
        <dbReference type="EMBL" id="MEQ2197586.1"/>
    </source>
</evidence>